<dbReference type="AlphaFoldDB" id="X6N567"/>
<proteinExistence type="predicted"/>
<organism evidence="1 2">
    <name type="scientific">Reticulomyxa filosa</name>
    <dbReference type="NCBI Taxonomy" id="46433"/>
    <lineage>
        <taxon>Eukaryota</taxon>
        <taxon>Sar</taxon>
        <taxon>Rhizaria</taxon>
        <taxon>Retaria</taxon>
        <taxon>Foraminifera</taxon>
        <taxon>Monothalamids</taxon>
        <taxon>Reticulomyxidae</taxon>
        <taxon>Reticulomyxa</taxon>
    </lineage>
</organism>
<evidence type="ECO:0000313" key="2">
    <source>
        <dbReference type="Proteomes" id="UP000023152"/>
    </source>
</evidence>
<protein>
    <submittedName>
        <fullName evidence="1">Uncharacterized protein</fullName>
    </submittedName>
</protein>
<accession>X6N567</accession>
<keyword evidence="2" id="KW-1185">Reference proteome</keyword>
<name>X6N567_RETFI</name>
<gene>
    <name evidence="1" type="ORF">RFI_16765</name>
</gene>
<dbReference type="EMBL" id="ASPP01012592">
    <property type="protein sequence ID" value="ETO20452.1"/>
    <property type="molecule type" value="Genomic_DNA"/>
</dbReference>
<reference evidence="1 2" key="1">
    <citation type="journal article" date="2013" name="Curr. Biol.">
        <title>The Genome of the Foraminiferan Reticulomyxa filosa.</title>
        <authorList>
            <person name="Glockner G."/>
            <person name="Hulsmann N."/>
            <person name="Schleicher M."/>
            <person name="Noegel A.A."/>
            <person name="Eichinger L."/>
            <person name="Gallinger C."/>
            <person name="Pawlowski J."/>
            <person name="Sierra R."/>
            <person name="Euteneuer U."/>
            <person name="Pillet L."/>
            <person name="Moustafa A."/>
            <person name="Platzer M."/>
            <person name="Groth M."/>
            <person name="Szafranski K."/>
            <person name="Schliwa M."/>
        </authorList>
    </citation>
    <scope>NUCLEOTIDE SEQUENCE [LARGE SCALE GENOMIC DNA]</scope>
</reference>
<evidence type="ECO:0000313" key="1">
    <source>
        <dbReference type="EMBL" id="ETO20452.1"/>
    </source>
</evidence>
<comment type="caution">
    <text evidence="1">The sequence shown here is derived from an EMBL/GenBank/DDBJ whole genome shotgun (WGS) entry which is preliminary data.</text>
</comment>
<sequence>MYMYTYVYMQHKENSIGHCTIENSLYIQLDGLCSLFKLAFGDLHDVTGEGTHSLKHTSKIKLPEHILDTNESLLSAYDQIFQRVRKSGDGEWIEDTQLSTRYYDLLKYFAPLYRRKKDYLSQCYFYLLGQLKKKLPLNPSAPDSYDVRLNAISNKRKICHVMLSLAKELRKESVPLLADLQKEAVKIIEWMEQNICEPKALTTTTTVTATTTTKSSGIIYCEVYEITENPVAHLLEFLTCISNGLTNRSDRKNFFYRLLTQVIHTFESDKFKSIFNNPNVFAKKIQFPIREVYILNQIFDCFFLFCLPNSQKARRSYVNK</sequence>
<dbReference type="Proteomes" id="UP000023152">
    <property type="component" value="Unassembled WGS sequence"/>
</dbReference>